<dbReference type="InterPro" id="IPR025481">
    <property type="entry name" value="Cell_Morphogen_C"/>
</dbReference>
<dbReference type="GO" id="GO:0005938">
    <property type="term" value="C:cell cortex"/>
    <property type="evidence" value="ECO:0007669"/>
    <property type="project" value="TreeGrafter"/>
</dbReference>
<feature type="region of interest" description="Disordered" evidence="1">
    <location>
        <begin position="516"/>
        <end position="549"/>
    </location>
</feature>
<dbReference type="PANTHER" id="PTHR12295">
    <property type="entry name" value="FURRY-RELATED"/>
    <property type="match status" value="1"/>
</dbReference>
<dbReference type="Pfam" id="PF14228">
    <property type="entry name" value="MOR2-PAG1_mid"/>
    <property type="match status" value="2"/>
</dbReference>
<dbReference type="InterPro" id="IPR029473">
    <property type="entry name" value="MOR2-PAG1_mid"/>
</dbReference>
<feature type="domain" description="Cell morphogenesis central region" evidence="4">
    <location>
        <begin position="1936"/>
        <end position="2066"/>
    </location>
</feature>
<comment type="caution">
    <text evidence="5">The sequence shown here is derived from an EMBL/GenBank/DDBJ whole genome shotgun (WGS) entry which is preliminary data.</text>
</comment>
<dbReference type="PANTHER" id="PTHR12295:SF30">
    <property type="entry name" value="PROTEIN FURRY"/>
    <property type="match status" value="1"/>
</dbReference>
<dbReference type="Pfam" id="PF14222">
    <property type="entry name" value="MOR2-PAG1_N"/>
    <property type="match status" value="2"/>
</dbReference>
<dbReference type="InterPro" id="IPR025614">
    <property type="entry name" value="Cell_morpho_N"/>
</dbReference>
<feature type="compositionally biased region" description="Gly residues" evidence="1">
    <location>
        <begin position="516"/>
        <end position="528"/>
    </location>
</feature>
<evidence type="ECO:0000313" key="5">
    <source>
        <dbReference type="EMBL" id="KAJ3135392.1"/>
    </source>
</evidence>
<dbReference type="InterPro" id="IPR039867">
    <property type="entry name" value="Furry/Tao3/Mor2"/>
</dbReference>
<accession>A0AAD5XJF9</accession>
<evidence type="ECO:0000259" key="3">
    <source>
        <dbReference type="Pfam" id="PF14225"/>
    </source>
</evidence>
<dbReference type="EMBL" id="JADGJH010000165">
    <property type="protein sequence ID" value="KAJ3135392.1"/>
    <property type="molecule type" value="Genomic_DNA"/>
</dbReference>
<feature type="domain" description="Cell morphogenesis protein C-terminal" evidence="3">
    <location>
        <begin position="2119"/>
        <end position="2384"/>
    </location>
</feature>
<evidence type="ECO:0000259" key="2">
    <source>
        <dbReference type="Pfam" id="PF14222"/>
    </source>
</evidence>
<keyword evidence="6" id="KW-1185">Reference proteome</keyword>
<proteinExistence type="predicted"/>
<organism evidence="5 6">
    <name type="scientific">Physocladia obscura</name>
    <dbReference type="NCBI Taxonomy" id="109957"/>
    <lineage>
        <taxon>Eukaryota</taxon>
        <taxon>Fungi</taxon>
        <taxon>Fungi incertae sedis</taxon>
        <taxon>Chytridiomycota</taxon>
        <taxon>Chytridiomycota incertae sedis</taxon>
        <taxon>Chytridiomycetes</taxon>
        <taxon>Chytridiales</taxon>
        <taxon>Chytriomycetaceae</taxon>
        <taxon>Physocladia</taxon>
    </lineage>
</organism>
<feature type="compositionally biased region" description="Basic residues" evidence="1">
    <location>
        <begin position="1"/>
        <end position="18"/>
    </location>
</feature>
<dbReference type="GO" id="GO:0030427">
    <property type="term" value="C:site of polarized growth"/>
    <property type="evidence" value="ECO:0007669"/>
    <property type="project" value="TreeGrafter"/>
</dbReference>
<feature type="region of interest" description="Disordered" evidence="1">
    <location>
        <begin position="1"/>
        <end position="85"/>
    </location>
</feature>
<feature type="compositionally biased region" description="Pro residues" evidence="1">
    <location>
        <begin position="64"/>
        <end position="75"/>
    </location>
</feature>
<feature type="compositionally biased region" description="Polar residues" evidence="1">
    <location>
        <begin position="530"/>
        <end position="547"/>
    </location>
</feature>
<sequence>MKRMAGQQHKHSHSHPHPYHSVGTPLQFDRISNTNANTYDTRTETTSIDSLPASAITSTHQRTDPPPVSQSPPSSPSHAALQDQSETQRLTLRQLFGTFVREAERLLHAQVYAHGGDTTVDLSLPLRPGADIAFDGVLKGLGAAAAGAQKDLVEALMMWRSEKSRTSTHWRERVANLYLLPEMELIVYNRQMMVANFILLRAWIEIIENLDASSLLDTLAAKMEYVAFNQLRYENPLITSFPTCKAHIDLNAEFLGKLSNIRFAKVSDGFVKEISELSKTVPNKDPNLQILKQEICIRAMRFLKLKIYPMESLEETAEFLMIFAGFFTNAQHPKIKQAYCEVFSELLEPIVAVATAEVNLPTWKDGIELIFGKAIRMIPKKGHTQHSLPLVTTTLCLSRKEFFVQNLGSVIDICVQRLRDKTMKIQALVSLTRILWVCTHRNSDALSAVTLKRVETLLKHIFPVKSTVINPPDVNVDMLTRIVYIAMIKYMESMMELFSILMLGVDGTTVPLGAAGGGGPSLGTGGSTGSDKSPMNSRRSESSQQTAGGSFSDFTFSSGGINAGPIATGGLSLGESELLTNANASAGPKRQIIGMRAFLLLLADIEEALENSSSSGGQSVSPWSNGFGGGSGGTGFSNSSITSGATSARSIVVQGKIKLLAPPFPSLNLSDKGDILALASIQDRSTASRNNSLAGDHTTEASWVSKMEKSAETTTEIATKAEKLGLSIPNNTFQRMSSNVRIYLERVNFVFGGMFISLGKVCGNHFWSSSRDYTFGTVTVATNVNEGTTRRSSSSDMPSNYSSLNVTGTSVADTSATSIAGMSKWAQYELLRNCIDMIPRLCPGGLSATRVVEMLAVYTFHVDEHVRTGSIQALFRIAKIVQGTSDNSTLGNAYWSMKGHKFRPRRSLAEATARVVAETINSLLLEKVTDALYYIDFDDSMIEQTGIWVVLKLSEKWLQEVSGMKTGEIDSAEIEHSMYDAECRGILCLCSTTVGVRKIGVQLLDVAQAFGVILKDKFGVQFGGFFIYQVEFFKLTTFSTVTKPLPDDDWSVRPRTKIFNDLRLPLHNSRVKTIIETAGSRLISKYFFESVSIDSERTRQREQQRLQSIISSKSCLLDLAVSESPDDEYVWDRCFQDLAQYFLVYVNHVPLIRCVSVLTNRLQFLHSSILASDSSQQTGTTFVSAPISSGMEPHHITNLSKVFGLNNTPVEHNVELNSLQSPAGNPINCPVNDKILAQWRIFLKLACACVEIVSVDIASSVQNSSLKPESLFRMTAAYLFLERAPIRKSAVIGMSCSNWRSYKTIFEVLSANLQSVIAPAKKAAGSQSSVSQINARRTERFRVELTHILSGITDFIEYEAYSKGGKNENMFKLVFTYIMDLLRFLSEPEIRADWEYHMLRYHYCNLVEKFYSTVVAAVSNVYSEKGDFYGPMDELVISKYIPFEARVNLFVLFESWSGFGKNSAVYGERQSKSMIRALEAMVSRNSRDPNKLAENMNKQRAVLQMSALKAMSSILHGPMSDPSSRLEFSLPDLLFWINDLHNSQRDEFHEIACFATQGLLIYNGSSEDLMTAVLRECYVGSDSSISGSNVYFNSLVNIYTGGQKEPIIPSHICTGVHPTFPCATPRLISLCFFKAGDPDLEVRNKAMRLFRSVTHRVWPGEENIILDWNTSIGAPSTVYKRLQVLASANLASKKPSLTPFIISELCLRVEQVSSRDGIRDILGFMIPWIRNLQLASTSIIPLHSAKSVNKVENAFLSNDGNNSLKQTENFLTDLFYITVCFGDDFAVEVEAIWINLLRRTNIANVTNDLYLNKVWPEEIVVNHVETVVDFILALGVSRRNPVFIVHAKKIIVLLSRILGCEYLTQYLLARVTPLSFTPMDNIVLKIGDSQASVPYCVDITTILPETPNRPPLTFGGLLSTFLVELILDAKPDLINKRIAFIIHMIFIQLDHFIALICEQMKILLVKLVRALPQDLIDLKIAAKIIGIIESKGDRKLWTYEDISPEKQEIGSITEITELVSLVVNLFSSVNSSFLEEWTQTALFFAVNCPVRHAACRSLQILRALKSPFDLKVFGEMFLRLSTTVADKLVDIQSYSLEILISLLHETNLLQNLIASQASQVFWAGISVLTSPLEHEYYKGIEILTSFISKIDLNNDSIQKCLLDSKPAKWKGNSFSGLQPLLIKGLQSSKCEPICLGLINKLTSVISSDLIDSSPARVLSSILINFPRLAQGFEADMKAFGGNEINYRLEDSLDAAAKLAKLSEREKLPSMNRIMLSYSKKRFRTTEDFIQQFVSSIRDLFFPVHEAVAIKIVSLLLCNKLLFYRKWSLRLLKMFIPLLFGEHDGSGLFTAFSLIDVDAELISPCLECLKSECGDMAAAVLQELLYNTTAGTNERYLRKNYGRISQESYDKVVSVIDNPNAVKIVESKTGWKHFGEFQKASRITRYNIASVVSTSGISSISTQLPTIREMQAVKPNEIQNGSVASVISYRIPAKPQPRMLVSEDSKLKLKKATQVLDDIFKDADLDKSTSKKLSKSWLDSTFPQFDVQVIFRLQLLSKNVKTMKEFSLILASDISHALDTDECNINVNAMDNLSDLDLEVTTFVVDLKNAVSARESQIAAIQADKLKQLLIDDKILWTKSLTAKTDVNFEPQIRKDINRFSEPFDSRLPYDETNVPTFSQQLDLSFASLSVASPMEQTKSLEKAVETLRIFPASFDLFIQLFSDLNALIEDFHSSVADDQAKQGSIKLMEIIMKVRSKTKMYYPSLARDGEERVSSRFEQIDLTAGAQKLMNLDTSQLTTFLEKRDHHVQSINAQVSSYLELRRQFSASSSLKSAILLGIDLMSLHGIILALQGTCDSLMKVPEV</sequence>
<evidence type="ECO:0000259" key="4">
    <source>
        <dbReference type="Pfam" id="PF14228"/>
    </source>
</evidence>
<evidence type="ECO:0000256" key="1">
    <source>
        <dbReference type="SAM" id="MobiDB-lite"/>
    </source>
</evidence>
<feature type="compositionally biased region" description="Polar residues" evidence="1">
    <location>
        <begin position="30"/>
        <end position="60"/>
    </location>
</feature>
<dbReference type="GO" id="GO:0000902">
    <property type="term" value="P:cell morphogenesis"/>
    <property type="evidence" value="ECO:0007669"/>
    <property type="project" value="InterPro"/>
</dbReference>
<feature type="domain" description="Cell morphogenesis central region" evidence="4">
    <location>
        <begin position="1566"/>
        <end position="1807"/>
    </location>
</feature>
<feature type="domain" description="Cell morphogenesis protein N-terminal" evidence="2">
    <location>
        <begin position="190"/>
        <end position="499"/>
    </location>
</feature>
<evidence type="ECO:0000313" key="6">
    <source>
        <dbReference type="Proteomes" id="UP001211907"/>
    </source>
</evidence>
<dbReference type="Proteomes" id="UP001211907">
    <property type="component" value="Unassembled WGS sequence"/>
</dbReference>
<dbReference type="Pfam" id="PF14225">
    <property type="entry name" value="MOR2-PAG1_C"/>
    <property type="match status" value="1"/>
</dbReference>
<gene>
    <name evidence="5" type="primary">TAO3</name>
    <name evidence="5" type="ORF">HK100_002754</name>
</gene>
<protein>
    <submittedName>
        <fullName evidence="5">Cell morphogenesis protein PAG1</fullName>
    </submittedName>
</protein>
<name>A0AAD5XJF9_9FUNG</name>
<reference evidence="5" key="1">
    <citation type="submission" date="2020-05" db="EMBL/GenBank/DDBJ databases">
        <title>Phylogenomic resolution of chytrid fungi.</title>
        <authorList>
            <person name="Stajich J.E."/>
            <person name="Amses K."/>
            <person name="Simmons R."/>
            <person name="Seto K."/>
            <person name="Myers J."/>
            <person name="Bonds A."/>
            <person name="Quandt C.A."/>
            <person name="Barry K."/>
            <person name="Liu P."/>
            <person name="Grigoriev I."/>
            <person name="Longcore J.E."/>
            <person name="James T.Y."/>
        </authorList>
    </citation>
    <scope>NUCLEOTIDE SEQUENCE</scope>
    <source>
        <strain evidence="5">JEL0513</strain>
    </source>
</reference>
<feature type="domain" description="Cell morphogenesis protein N-terminal" evidence="2">
    <location>
        <begin position="584"/>
        <end position="884"/>
    </location>
</feature>